<comment type="caution">
    <text evidence="4">The sequence shown here is derived from an EMBL/GenBank/DDBJ whole genome shotgun (WGS) entry which is preliminary data.</text>
</comment>
<feature type="compositionally biased region" description="Low complexity" evidence="3">
    <location>
        <begin position="89"/>
        <end position="103"/>
    </location>
</feature>
<feature type="region of interest" description="Disordered" evidence="3">
    <location>
        <begin position="89"/>
        <end position="114"/>
    </location>
</feature>
<keyword evidence="2" id="KW-0677">Repeat</keyword>
<keyword evidence="5" id="KW-1185">Reference proteome</keyword>
<dbReference type="EMBL" id="VSWC01000093">
    <property type="protein sequence ID" value="KAA1089577.1"/>
    <property type="molecule type" value="Genomic_DNA"/>
</dbReference>
<name>A0A5B0NK00_PUCGR</name>
<evidence type="ECO:0000256" key="1">
    <source>
        <dbReference type="ARBA" id="ARBA00022614"/>
    </source>
</evidence>
<keyword evidence="1" id="KW-0433">Leucine-rich repeat</keyword>
<organism evidence="4 5">
    <name type="scientific">Puccinia graminis f. sp. tritici</name>
    <dbReference type="NCBI Taxonomy" id="56615"/>
    <lineage>
        <taxon>Eukaryota</taxon>
        <taxon>Fungi</taxon>
        <taxon>Dikarya</taxon>
        <taxon>Basidiomycota</taxon>
        <taxon>Pucciniomycotina</taxon>
        <taxon>Pucciniomycetes</taxon>
        <taxon>Pucciniales</taxon>
        <taxon>Pucciniaceae</taxon>
        <taxon>Puccinia</taxon>
    </lineage>
</organism>
<proteinExistence type="predicted"/>
<dbReference type="InterPro" id="IPR032675">
    <property type="entry name" value="LRR_dom_sf"/>
</dbReference>
<evidence type="ECO:0000256" key="2">
    <source>
        <dbReference type="ARBA" id="ARBA00022737"/>
    </source>
</evidence>
<dbReference type="PANTHER" id="PTHR48051">
    <property type="match status" value="1"/>
</dbReference>
<dbReference type="AlphaFoldDB" id="A0A5B0NK00"/>
<dbReference type="Proteomes" id="UP000324748">
    <property type="component" value="Unassembled WGS sequence"/>
</dbReference>
<dbReference type="PANTHER" id="PTHR48051:SF36">
    <property type="entry name" value="CASPASE FAMILY P20 DOMAIN-CONTAINING PROTEIN"/>
    <property type="match status" value="1"/>
</dbReference>
<dbReference type="Gene3D" id="3.80.10.10">
    <property type="entry name" value="Ribonuclease Inhibitor"/>
    <property type="match status" value="1"/>
</dbReference>
<evidence type="ECO:0000256" key="3">
    <source>
        <dbReference type="SAM" id="MobiDB-lite"/>
    </source>
</evidence>
<sequence>MNPSTYSNLVIDPFSAICKAQTGELPSSLSIKSYRHKRVGQQDALECEHSQSKRAQNVFCPSLAGKRDRVVRKRVLIHQESLLPSPSIITIGSIKPSSKPSTSTNQDTQEEVDRKNEYQFTPPCHCGIFLSPPRSLDTLTSELIRSENFTRSTHRLQPSKEETEAMIRSESYRRFPSAFSRAIVGGAIYLDLDNQDLRTIPDLQKLVEEFSPCPTSCLFLSNNQLTSSPFCQLKRICYFQGLGQLSLRSNQLTEIPEQIGQLKNLKLLNFAFNKLEFLPSLILKLTDCKLLLNGNPWLRPPLPLDSSSPPVTTLGNQTVQKFKWLSESQGFFYFSPPAKTLVPIDDSLSPPLPSLLETCIQKMCITKDLSSENETLIAHDNDHDLDHNYLYPPSSSTKSPHPSTELAAVLPGQIQKIIKHPTSYFYRCNLCTTKLVLKPGVLPHPTLAQTSPYSRHAFHFRTLGFVGLAPFPQPQPQPQPQPHTPDQKIELNHNHLIPIRWNICSLKCCIEHLITT</sequence>
<protein>
    <recommendedName>
        <fullName evidence="6">Leucine-rich repeat-containing protein 63</fullName>
    </recommendedName>
</protein>
<dbReference type="InterPro" id="IPR050216">
    <property type="entry name" value="LRR_domain-containing"/>
</dbReference>
<accession>A0A5B0NK00</accession>
<dbReference type="GO" id="GO:0005737">
    <property type="term" value="C:cytoplasm"/>
    <property type="evidence" value="ECO:0007669"/>
    <property type="project" value="TreeGrafter"/>
</dbReference>
<dbReference type="OrthoDB" id="2510147at2759"/>
<dbReference type="SUPFAM" id="SSF52058">
    <property type="entry name" value="L domain-like"/>
    <property type="match status" value="1"/>
</dbReference>
<evidence type="ECO:0000313" key="4">
    <source>
        <dbReference type="EMBL" id="KAA1089577.1"/>
    </source>
</evidence>
<reference evidence="4 5" key="1">
    <citation type="submission" date="2019-05" db="EMBL/GenBank/DDBJ databases">
        <title>Emergence of the Ug99 lineage of the wheat stem rust pathogen through somatic hybridization.</title>
        <authorList>
            <person name="Li F."/>
            <person name="Upadhyaya N.M."/>
            <person name="Sperschneider J."/>
            <person name="Matny O."/>
            <person name="Nguyen-Phuc H."/>
            <person name="Mago R."/>
            <person name="Raley C."/>
            <person name="Miller M.E."/>
            <person name="Silverstein K.A.T."/>
            <person name="Henningsen E."/>
            <person name="Hirsch C.D."/>
            <person name="Visser B."/>
            <person name="Pretorius Z.A."/>
            <person name="Steffenson B.J."/>
            <person name="Schwessinger B."/>
            <person name="Dodds P.N."/>
            <person name="Figueroa M."/>
        </authorList>
    </citation>
    <scope>NUCLEOTIDE SEQUENCE [LARGE SCALE GENOMIC DNA]</scope>
    <source>
        <strain evidence="4">21-0</strain>
    </source>
</reference>
<evidence type="ECO:0008006" key="6">
    <source>
        <dbReference type="Google" id="ProtNLM"/>
    </source>
</evidence>
<evidence type="ECO:0000313" key="5">
    <source>
        <dbReference type="Proteomes" id="UP000324748"/>
    </source>
</evidence>
<gene>
    <name evidence="4" type="ORF">PGT21_022780</name>
</gene>